<organism evidence="2 3">
    <name type="scientific">Selenomonas ruminantium</name>
    <dbReference type="NCBI Taxonomy" id="971"/>
    <lineage>
        <taxon>Bacteria</taxon>
        <taxon>Bacillati</taxon>
        <taxon>Bacillota</taxon>
        <taxon>Negativicutes</taxon>
        <taxon>Selenomonadales</taxon>
        <taxon>Selenomonadaceae</taxon>
        <taxon>Selenomonas</taxon>
    </lineage>
</organism>
<proteinExistence type="predicted"/>
<dbReference type="AlphaFoldDB" id="A0A1I0VNP0"/>
<feature type="domain" description="Xaa-Pro dipeptidyl-peptidase-like" evidence="1">
    <location>
        <begin position="73"/>
        <end position="217"/>
    </location>
</feature>
<dbReference type="InterPro" id="IPR000383">
    <property type="entry name" value="Xaa-Pro-like_dom"/>
</dbReference>
<evidence type="ECO:0000313" key="2">
    <source>
        <dbReference type="EMBL" id="SFA77480.1"/>
    </source>
</evidence>
<accession>A0A1I0VNP0</accession>
<dbReference type="Gene3D" id="1.10.10.800">
    <property type="match status" value="1"/>
</dbReference>
<dbReference type="GO" id="GO:0016787">
    <property type="term" value="F:hydrolase activity"/>
    <property type="evidence" value="ECO:0007669"/>
    <property type="project" value="InterPro"/>
</dbReference>
<dbReference type="InterPro" id="IPR029058">
    <property type="entry name" value="AB_hydrolase_fold"/>
</dbReference>
<gene>
    <name evidence="2" type="ORF">SAMN05216587_101755</name>
</gene>
<sequence>MSKKKVIKTLAAVIAGGFITMGFNGDVAEAATVNTQVSAQVQNSNPYGLVYRGAITQNVKGKVNIRPVEYEVEGIRVAANLYLPADYDETSSKTYAAVTVAHPNGGSKEQVAGLYAQRLAELGYIAVAADARYQGASGGEPRLRDYPSNRIEDISGMVDYLSTLKKVDKSRIGSLGICGGGGYTLAAAQTDKRIKAVATLSMFNSGRVRRNGFQDADVQGIQKRLQRAAEAREKELTGEIVYEGFLPPNSTDEQLRAKMAELPENTLYRDGIEYYGLSYRHPNATGSYTTESFMKLMAFDVEDRMDLINQPLLMIAGEKADTLYMTEAAFAKATGTRDKEIYQIKGASHIRTYWVPEYVDDAVKKLNTFFKKNL</sequence>
<evidence type="ECO:0000259" key="1">
    <source>
        <dbReference type="Pfam" id="PF02129"/>
    </source>
</evidence>
<evidence type="ECO:0000313" key="3">
    <source>
        <dbReference type="Proteomes" id="UP000183843"/>
    </source>
</evidence>
<dbReference type="PANTHER" id="PTHR47751:SF1">
    <property type="entry name" value="SUPERFAMILY HYDROLASE, PUTATIVE (AFU_ORTHOLOGUE AFUA_2G16580)-RELATED"/>
    <property type="match status" value="1"/>
</dbReference>
<dbReference type="InterPro" id="IPR051411">
    <property type="entry name" value="Polyketide_trans_af380"/>
</dbReference>
<dbReference type="RefSeq" id="WP_256211456.1">
    <property type="nucleotide sequence ID" value="NZ_FOJX01000001.1"/>
</dbReference>
<dbReference type="Gene3D" id="3.40.50.1820">
    <property type="entry name" value="alpha/beta hydrolase"/>
    <property type="match status" value="1"/>
</dbReference>
<dbReference type="Pfam" id="PF02129">
    <property type="entry name" value="Peptidase_S15"/>
    <property type="match status" value="1"/>
</dbReference>
<dbReference type="SUPFAM" id="SSF53474">
    <property type="entry name" value="alpha/beta-Hydrolases"/>
    <property type="match status" value="1"/>
</dbReference>
<name>A0A1I0VNP0_SELRU</name>
<dbReference type="Proteomes" id="UP000183843">
    <property type="component" value="Unassembled WGS sequence"/>
</dbReference>
<protein>
    <recommendedName>
        <fullName evidence="1">Xaa-Pro dipeptidyl-peptidase-like domain-containing protein</fullName>
    </recommendedName>
</protein>
<dbReference type="EMBL" id="FOJX01000001">
    <property type="protein sequence ID" value="SFA77480.1"/>
    <property type="molecule type" value="Genomic_DNA"/>
</dbReference>
<reference evidence="2 3" key="1">
    <citation type="submission" date="2016-10" db="EMBL/GenBank/DDBJ databases">
        <authorList>
            <person name="de Groot N.N."/>
        </authorList>
    </citation>
    <scope>NUCLEOTIDE SEQUENCE [LARGE SCALE GENOMIC DNA]</scope>
    <source>
        <strain evidence="2 3">L14</strain>
    </source>
</reference>
<dbReference type="PANTHER" id="PTHR47751">
    <property type="entry name" value="SUPERFAMILY HYDROLASE, PUTATIVE (AFU_ORTHOLOGUE AFUA_2G16580)-RELATED"/>
    <property type="match status" value="1"/>
</dbReference>